<gene>
    <name evidence="3" type="ORF">VCS650_LOCUS43273</name>
</gene>
<dbReference type="PANTHER" id="PTHR45901">
    <property type="entry name" value="PROTEIN CBG12474"/>
    <property type="match status" value="1"/>
</dbReference>
<evidence type="ECO:0000259" key="2">
    <source>
        <dbReference type="PROSITE" id="PS50095"/>
    </source>
</evidence>
<comment type="caution">
    <text evidence="3">The sequence shown here is derived from an EMBL/GenBank/DDBJ whole genome shotgun (WGS) entry which is preliminary data.</text>
</comment>
<dbReference type="InterPro" id="IPR052970">
    <property type="entry name" value="Inner_ear_hair_cell_LOXHD"/>
</dbReference>
<dbReference type="InterPro" id="IPR001024">
    <property type="entry name" value="PLAT/LH2_dom"/>
</dbReference>
<protein>
    <recommendedName>
        <fullName evidence="2">PLAT domain-containing protein</fullName>
    </recommendedName>
</protein>
<dbReference type="PROSITE" id="PS50095">
    <property type="entry name" value="PLAT"/>
    <property type="match status" value="1"/>
</dbReference>
<organism evidence="3 4">
    <name type="scientific">Adineta steineri</name>
    <dbReference type="NCBI Taxonomy" id="433720"/>
    <lineage>
        <taxon>Eukaryota</taxon>
        <taxon>Metazoa</taxon>
        <taxon>Spiralia</taxon>
        <taxon>Gnathifera</taxon>
        <taxon>Rotifera</taxon>
        <taxon>Eurotatoria</taxon>
        <taxon>Bdelloidea</taxon>
        <taxon>Adinetida</taxon>
        <taxon>Adinetidae</taxon>
        <taxon>Adineta</taxon>
    </lineage>
</organism>
<reference evidence="3" key="1">
    <citation type="submission" date="2021-02" db="EMBL/GenBank/DDBJ databases">
        <authorList>
            <person name="Nowell W R."/>
        </authorList>
    </citation>
    <scope>NUCLEOTIDE SEQUENCE</scope>
</reference>
<dbReference type="Proteomes" id="UP000663891">
    <property type="component" value="Unassembled WGS sequence"/>
</dbReference>
<evidence type="ECO:0000256" key="1">
    <source>
        <dbReference type="PROSITE-ProRule" id="PRU00152"/>
    </source>
</evidence>
<dbReference type="Gene3D" id="2.60.60.20">
    <property type="entry name" value="PLAT/LH2 domain"/>
    <property type="match status" value="2"/>
</dbReference>
<dbReference type="EMBL" id="CAJNON010003096">
    <property type="protein sequence ID" value="CAF1520937.1"/>
    <property type="molecule type" value="Genomic_DNA"/>
</dbReference>
<sequence>FRYKSSFYFAYHEWLSKEKGGGRTKRILKVQNCNQSSFRPLISYEVTFYTGDGSHAGTDANVSLILYGTLGDTGIRGLKQKGELTKLHIEHDNSMISPDWFLDTVEVINP</sequence>
<dbReference type="PANTHER" id="PTHR45901:SF3">
    <property type="entry name" value="LIPOXYGENASE HOMOLOGY DOMAIN-CONTAINING PROTEIN 1"/>
    <property type="match status" value="1"/>
</dbReference>
<dbReference type="OrthoDB" id="5322100at2759"/>
<name>A0A815UK31_9BILA</name>
<proteinExistence type="predicted"/>
<dbReference type="AlphaFoldDB" id="A0A815UK31"/>
<comment type="caution">
    <text evidence="1">Lacks conserved residue(s) required for the propagation of feature annotation.</text>
</comment>
<accession>A0A815UK31</accession>
<dbReference type="InterPro" id="IPR036392">
    <property type="entry name" value="PLAT/LH2_dom_sf"/>
</dbReference>
<evidence type="ECO:0000313" key="4">
    <source>
        <dbReference type="Proteomes" id="UP000663891"/>
    </source>
</evidence>
<dbReference type="SUPFAM" id="SSF49723">
    <property type="entry name" value="Lipase/lipooxygenase domain (PLAT/LH2 domain)"/>
    <property type="match status" value="1"/>
</dbReference>
<feature type="non-terminal residue" evidence="3">
    <location>
        <position position="110"/>
    </location>
</feature>
<feature type="domain" description="PLAT" evidence="2">
    <location>
        <begin position="42"/>
        <end position="110"/>
    </location>
</feature>
<evidence type="ECO:0000313" key="3">
    <source>
        <dbReference type="EMBL" id="CAF1520937.1"/>
    </source>
</evidence>